<evidence type="ECO:0000313" key="2">
    <source>
        <dbReference type="Proteomes" id="UP000017174"/>
    </source>
</evidence>
<sequence length="62" mass="6646">MLIHSLLHLTHAQLIRIHTTTRLGIADIHGINHGVISSSGRSKGTRTSVAGWGDKKVMSGYG</sequence>
<dbReference type="HOGENOM" id="CLU_2901459_0_0_11"/>
<reference evidence="1 2" key="1">
    <citation type="submission" date="2013-08" db="EMBL/GenBank/DDBJ databases">
        <authorList>
            <person name="Weinstock G."/>
            <person name="Sodergren E."/>
            <person name="Wylie T."/>
            <person name="Fulton L."/>
            <person name="Fulton R."/>
            <person name="Fronick C."/>
            <person name="O'Laughlin M."/>
            <person name="Godfrey J."/>
            <person name="Miner T."/>
            <person name="Herter B."/>
            <person name="Appelbaum E."/>
            <person name="Cordes M."/>
            <person name="Lek S."/>
            <person name="Wollam A."/>
            <person name="Pepin K.H."/>
            <person name="Palsikar V.B."/>
            <person name="Mitreva M."/>
            <person name="Wilson R.K."/>
        </authorList>
    </citation>
    <scope>NUCLEOTIDE SEQUENCE [LARGE SCALE GENOMIC DNA]</scope>
    <source>
        <strain evidence="1 2">F0184</strain>
    </source>
</reference>
<dbReference type="EMBL" id="AXZG01000010">
    <property type="protein sequence ID" value="ERT67386.1"/>
    <property type="molecule type" value="Genomic_DNA"/>
</dbReference>
<gene>
    <name evidence="1" type="ORF">HMPREF0742_00291</name>
</gene>
<proteinExistence type="predicted"/>
<comment type="caution">
    <text evidence="1">The sequence shown here is derived from an EMBL/GenBank/DDBJ whole genome shotgun (WGS) entry which is preliminary data.</text>
</comment>
<dbReference type="AlphaFoldDB" id="U7V7A0"/>
<protein>
    <submittedName>
        <fullName evidence="1">Uncharacterized protein</fullName>
    </submittedName>
</protein>
<accession>U7V7A0</accession>
<organism evidence="1 2">
    <name type="scientific">Rothia aeria F0184</name>
    <dbReference type="NCBI Taxonomy" id="888019"/>
    <lineage>
        <taxon>Bacteria</taxon>
        <taxon>Bacillati</taxon>
        <taxon>Actinomycetota</taxon>
        <taxon>Actinomycetes</taxon>
        <taxon>Micrococcales</taxon>
        <taxon>Micrococcaceae</taxon>
        <taxon>Rothia</taxon>
    </lineage>
</organism>
<evidence type="ECO:0000313" key="1">
    <source>
        <dbReference type="EMBL" id="ERT67386.1"/>
    </source>
</evidence>
<dbReference type="Proteomes" id="UP000017174">
    <property type="component" value="Unassembled WGS sequence"/>
</dbReference>
<name>U7V7A0_9MICC</name>